<reference evidence="5" key="4">
    <citation type="submission" date="2025-08" db="UniProtKB">
        <authorList>
            <consortium name="Ensembl"/>
        </authorList>
    </citation>
    <scope>IDENTIFICATION</scope>
</reference>
<gene>
    <name evidence="5" type="primary">nmba</name>
</gene>
<keyword evidence="4" id="KW-0027">Amidation</keyword>
<protein>
    <recommendedName>
        <fullName evidence="7">Neuromedin-B</fullName>
    </recommendedName>
</protein>
<dbReference type="GO" id="GO:0005576">
    <property type="term" value="C:extracellular region"/>
    <property type="evidence" value="ECO:0007669"/>
    <property type="project" value="UniProtKB-SubCell"/>
</dbReference>
<proteinExistence type="inferred from homology"/>
<reference evidence="5" key="3">
    <citation type="submission" date="2020-05" db="EMBL/GenBank/DDBJ databases">
        <title>Electrophorus electricus (electric eel) genome, fEleEle1, primary haplotype.</title>
        <authorList>
            <person name="Myers G."/>
            <person name="Meyer A."/>
            <person name="Fedrigo O."/>
            <person name="Formenti G."/>
            <person name="Rhie A."/>
            <person name="Tracey A."/>
            <person name="Sims Y."/>
            <person name="Jarvis E.D."/>
        </authorList>
    </citation>
    <scope>NUCLEOTIDE SEQUENCE [LARGE SCALE GENOMIC DNA]</scope>
</reference>
<keyword evidence="6" id="KW-1185">Reference proteome</keyword>
<dbReference type="GO" id="GO:0046887">
    <property type="term" value="P:positive regulation of hormone secretion"/>
    <property type="evidence" value="ECO:0007669"/>
    <property type="project" value="TreeGrafter"/>
</dbReference>
<evidence type="ECO:0000313" key="6">
    <source>
        <dbReference type="Proteomes" id="UP000314983"/>
    </source>
</evidence>
<reference evidence="5" key="5">
    <citation type="submission" date="2025-09" db="UniProtKB">
        <authorList>
            <consortium name="Ensembl"/>
        </authorList>
    </citation>
    <scope>IDENTIFICATION</scope>
</reference>
<dbReference type="AlphaFoldDB" id="A0A4W4FJX9"/>
<organism evidence="5 6">
    <name type="scientific">Electrophorus electricus</name>
    <name type="common">Electric eel</name>
    <name type="synonym">Gymnotus electricus</name>
    <dbReference type="NCBI Taxonomy" id="8005"/>
    <lineage>
        <taxon>Eukaryota</taxon>
        <taxon>Metazoa</taxon>
        <taxon>Chordata</taxon>
        <taxon>Craniata</taxon>
        <taxon>Vertebrata</taxon>
        <taxon>Euteleostomi</taxon>
        <taxon>Actinopterygii</taxon>
        <taxon>Neopterygii</taxon>
        <taxon>Teleostei</taxon>
        <taxon>Ostariophysi</taxon>
        <taxon>Gymnotiformes</taxon>
        <taxon>Gymnotoidei</taxon>
        <taxon>Gymnotidae</taxon>
        <taxon>Electrophorus</taxon>
    </lineage>
</organism>
<name>A0A4W4FJX9_ELEEL</name>
<reference evidence="6" key="1">
    <citation type="journal article" date="2014" name="Science">
        <title>Nonhuman genetics. Genomic basis for the convergent evolution of electric organs.</title>
        <authorList>
            <person name="Gallant J.R."/>
            <person name="Traeger L.L."/>
            <person name="Volkening J.D."/>
            <person name="Moffett H."/>
            <person name="Chen P.H."/>
            <person name="Novina C.D."/>
            <person name="Phillips G.N.Jr."/>
            <person name="Anand R."/>
            <person name="Wells G.B."/>
            <person name="Pinch M."/>
            <person name="Guth R."/>
            <person name="Unguez G.A."/>
            <person name="Albert J.S."/>
            <person name="Zakon H.H."/>
            <person name="Samanta M.P."/>
            <person name="Sussman M.R."/>
        </authorList>
    </citation>
    <scope>NUCLEOTIDE SEQUENCE [LARGE SCALE GENOMIC DNA]</scope>
</reference>
<dbReference type="Ensembl" id="ENSEEET00000024544.2">
    <property type="protein sequence ID" value="ENSEEEP00000024267.2"/>
    <property type="gene ID" value="ENSEEEG00000011768.2"/>
</dbReference>
<dbReference type="Proteomes" id="UP000314983">
    <property type="component" value="Chromosome 4"/>
</dbReference>
<dbReference type="InterPro" id="IPR000874">
    <property type="entry name" value="Bombesin"/>
</dbReference>
<dbReference type="PROSITE" id="PS00257">
    <property type="entry name" value="BOMBESIN"/>
    <property type="match status" value="1"/>
</dbReference>
<evidence type="ECO:0000256" key="4">
    <source>
        <dbReference type="ARBA" id="ARBA00022815"/>
    </source>
</evidence>
<evidence type="ECO:0000256" key="2">
    <source>
        <dbReference type="ARBA" id="ARBA00010012"/>
    </source>
</evidence>
<dbReference type="PANTHER" id="PTHR16866:SF3">
    <property type="entry name" value="NEUROMEDIN-B"/>
    <property type="match status" value="1"/>
</dbReference>
<comment type="similarity">
    <text evidence="2">Belongs to the bombesin/neuromedin-B/ranatensin family.</text>
</comment>
<dbReference type="GO" id="GO:0007218">
    <property type="term" value="P:neuropeptide signaling pathway"/>
    <property type="evidence" value="ECO:0007669"/>
    <property type="project" value="InterPro"/>
</dbReference>
<dbReference type="STRING" id="8005.ENSEEEP00000024267"/>
<dbReference type="Pfam" id="PF02044">
    <property type="entry name" value="Bombesin"/>
    <property type="match status" value="1"/>
</dbReference>
<dbReference type="GeneTree" id="ENSGT00940000172895"/>
<comment type="subcellular location">
    <subcellularLocation>
        <location evidence="1">Secreted</location>
    </subcellularLocation>
</comment>
<sequence length="127" mass="14094">MAITSFGGNCKFGLMLTYLAMSSYIPISTSVSLDLNELRNKLSKIKANPRGNLWATGHFMGKKSFSDSQVVDSQPTYESKMKHLQAPTVAERSTDELEQVIAQNVLKAQLTDPRERQDSTNRVIKAA</sequence>
<evidence type="ECO:0000256" key="1">
    <source>
        <dbReference type="ARBA" id="ARBA00004613"/>
    </source>
</evidence>
<evidence type="ECO:0000256" key="3">
    <source>
        <dbReference type="ARBA" id="ARBA00022525"/>
    </source>
</evidence>
<evidence type="ECO:0000313" key="5">
    <source>
        <dbReference type="Ensembl" id="ENSEEEP00000024267.2"/>
    </source>
</evidence>
<evidence type="ECO:0008006" key="7">
    <source>
        <dbReference type="Google" id="ProtNLM"/>
    </source>
</evidence>
<dbReference type="GO" id="GO:0031710">
    <property type="term" value="F:neuromedin B receptor binding"/>
    <property type="evidence" value="ECO:0007669"/>
    <property type="project" value="TreeGrafter"/>
</dbReference>
<dbReference type="PANTHER" id="PTHR16866">
    <property type="entry name" value="GASTRIN-RELEASING PEPTIDE"/>
    <property type="match status" value="1"/>
</dbReference>
<reference evidence="6" key="2">
    <citation type="journal article" date="2017" name="Sci. Adv.">
        <title>A tail of two voltages: Proteomic comparison of the three electric organs of the electric eel.</title>
        <authorList>
            <person name="Traeger L.L."/>
            <person name="Sabat G."/>
            <person name="Barrett-Wilt G.A."/>
            <person name="Wells G.B."/>
            <person name="Sussman M.R."/>
        </authorList>
    </citation>
    <scope>NUCLEOTIDE SEQUENCE [LARGE SCALE GENOMIC DNA]</scope>
</reference>
<dbReference type="GO" id="GO:0043005">
    <property type="term" value="C:neuron projection"/>
    <property type="evidence" value="ECO:0007669"/>
    <property type="project" value="TreeGrafter"/>
</dbReference>
<keyword evidence="3" id="KW-0964">Secreted</keyword>
<accession>A0A4W4FJX9</accession>
<dbReference type="GO" id="GO:0005184">
    <property type="term" value="F:neuropeptide hormone activity"/>
    <property type="evidence" value="ECO:0007669"/>
    <property type="project" value="TreeGrafter"/>
</dbReference>